<keyword evidence="1" id="KW-0472">Membrane</keyword>
<accession>A0ABS5KLR7</accession>
<protein>
    <submittedName>
        <fullName evidence="2">Uncharacterized protein</fullName>
    </submittedName>
</protein>
<dbReference type="RefSeq" id="WP_212008563.1">
    <property type="nucleotide sequence ID" value="NZ_JAAFYZ010000020.1"/>
</dbReference>
<reference evidence="2 3" key="1">
    <citation type="submission" date="2020-02" db="EMBL/GenBank/DDBJ databases">
        <title>Acidophilic actinobacteria isolated from forest soil.</title>
        <authorList>
            <person name="Golinska P."/>
        </authorList>
    </citation>
    <scope>NUCLEOTIDE SEQUENCE [LARGE SCALE GENOMIC DNA]</scope>
    <source>
        <strain evidence="2 3">NL8</strain>
    </source>
</reference>
<comment type="caution">
    <text evidence="2">The sequence shown here is derived from an EMBL/GenBank/DDBJ whole genome shotgun (WGS) entry which is preliminary data.</text>
</comment>
<evidence type="ECO:0000313" key="2">
    <source>
        <dbReference type="EMBL" id="MBS2546955.1"/>
    </source>
</evidence>
<dbReference type="Proteomes" id="UP000730482">
    <property type="component" value="Unassembled WGS sequence"/>
</dbReference>
<keyword evidence="1" id="KW-0812">Transmembrane</keyword>
<feature type="transmembrane region" description="Helical" evidence="1">
    <location>
        <begin position="47"/>
        <end position="66"/>
    </location>
</feature>
<keyword evidence="1" id="KW-1133">Transmembrane helix</keyword>
<name>A0ABS5KLR7_9ACTN</name>
<proteinExistence type="predicted"/>
<organism evidence="2 3">
    <name type="scientific">Catenulispora pinistramenti</name>
    <dbReference type="NCBI Taxonomy" id="2705254"/>
    <lineage>
        <taxon>Bacteria</taxon>
        <taxon>Bacillati</taxon>
        <taxon>Actinomycetota</taxon>
        <taxon>Actinomycetes</taxon>
        <taxon>Catenulisporales</taxon>
        <taxon>Catenulisporaceae</taxon>
        <taxon>Catenulispora</taxon>
    </lineage>
</organism>
<evidence type="ECO:0000313" key="3">
    <source>
        <dbReference type="Proteomes" id="UP000730482"/>
    </source>
</evidence>
<sequence>MTHFAIPDDEFLSLEDEDEFVPILDDGDMTLSDGFAPLGLSLVPKELTFTIVIFAFAAGVDTARWWSR</sequence>
<evidence type="ECO:0000256" key="1">
    <source>
        <dbReference type="SAM" id="Phobius"/>
    </source>
</evidence>
<keyword evidence="3" id="KW-1185">Reference proteome</keyword>
<gene>
    <name evidence="2" type="ORF">KGQ19_08745</name>
</gene>
<dbReference type="EMBL" id="JAAFYZ010000020">
    <property type="protein sequence ID" value="MBS2546955.1"/>
    <property type="molecule type" value="Genomic_DNA"/>
</dbReference>